<feature type="region of interest" description="Disordered" evidence="1">
    <location>
        <begin position="1"/>
        <end position="22"/>
    </location>
</feature>
<gene>
    <name evidence="2" type="ORF">NA56DRAFT_707467</name>
</gene>
<evidence type="ECO:0000313" key="2">
    <source>
        <dbReference type="EMBL" id="PMD17729.1"/>
    </source>
</evidence>
<proteinExistence type="predicted"/>
<dbReference type="Proteomes" id="UP000235672">
    <property type="component" value="Unassembled WGS sequence"/>
</dbReference>
<dbReference type="EMBL" id="KZ613498">
    <property type="protein sequence ID" value="PMD17729.1"/>
    <property type="molecule type" value="Genomic_DNA"/>
</dbReference>
<feature type="compositionally biased region" description="Polar residues" evidence="1">
    <location>
        <begin position="1"/>
        <end position="12"/>
    </location>
</feature>
<dbReference type="AlphaFoldDB" id="A0A2J6PUR4"/>
<protein>
    <submittedName>
        <fullName evidence="2">Uncharacterized protein</fullName>
    </submittedName>
</protein>
<accession>A0A2J6PUR4</accession>
<name>A0A2J6PUR4_9HELO</name>
<reference evidence="2 3" key="1">
    <citation type="submission" date="2016-05" db="EMBL/GenBank/DDBJ databases">
        <title>A degradative enzymes factory behind the ericoid mycorrhizal symbiosis.</title>
        <authorList>
            <consortium name="DOE Joint Genome Institute"/>
            <person name="Martino E."/>
            <person name="Morin E."/>
            <person name="Grelet G."/>
            <person name="Kuo A."/>
            <person name="Kohler A."/>
            <person name="Daghino S."/>
            <person name="Barry K."/>
            <person name="Choi C."/>
            <person name="Cichocki N."/>
            <person name="Clum A."/>
            <person name="Copeland A."/>
            <person name="Hainaut M."/>
            <person name="Haridas S."/>
            <person name="Labutti K."/>
            <person name="Lindquist E."/>
            <person name="Lipzen A."/>
            <person name="Khouja H.-R."/>
            <person name="Murat C."/>
            <person name="Ohm R."/>
            <person name="Olson A."/>
            <person name="Spatafora J."/>
            <person name="Veneault-Fourrey C."/>
            <person name="Henrissat B."/>
            <person name="Grigoriev I."/>
            <person name="Martin F."/>
            <person name="Perotto S."/>
        </authorList>
    </citation>
    <scope>NUCLEOTIDE SEQUENCE [LARGE SCALE GENOMIC DNA]</scope>
    <source>
        <strain evidence="2 3">UAMH 7357</strain>
    </source>
</reference>
<sequence length="250" mass="28373">MSRQTKGYSTSCVAEDDNDRYSNEQRSLAWRREGNCVLEVHLPQVQRQEDSARITPAPERCMEQTPNVGVGMANGSGFQREEDRDQLHGRNGTRENEEVSEDMRLDIPGIMVLYSFPQIHYTQKKRNPPFNKTPHNPDCQFSPRSCIFVLFQKANHLESIPIFKQHLETGSKMRLVFTRAFFKLIREAAPSQSAPEEVEYTLDWGLGFVPLRSLSIALFAKISLEGGSSEWCLVFDGVMIGGVWGDLCLA</sequence>
<evidence type="ECO:0000256" key="1">
    <source>
        <dbReference type="SAM" id="MobiDB-lite"/>
    </source>
</evidence>
<feature type="compositionally biased region" description="Basic and acidic residues" evidence="1">
    <location>
        <begin position="79"/>
        <end position="100"/>
    </location>
</feature>
<feature type="region of interest" description="Disordered" evidence="1">
    <location>
        <begin position="74"/>
        <end position="100"/>
    </location>
</feature>
<organism evidence="2 3">
    <name type="scientific">Hyaloscypha hepaticicola</name>
    <dbReference type="NCBI Taxonomy" id="2082293"/>
    <lineage>
        <taxon>Eukaryota</taxon>
        <taxon>Fungi</taxon>
        <taxon>Dikarya</taxon>
        <taxon>Ascomycota</taxon>
        <taxon>Pezizomycotina</taxon>
        <taxon>Leotiomycetes</taxon>
        <taxon>Helotiales</taxon>
        <taxon>Hyaloscyphaceae</taxon>
        <taxon>Hyaloscypha</taxon>
    </lineage>
</organism>
<evidence type="ECO:0000313" key="3">
    <source>
        <dbReference type="Proteomes" id="UP000235672"/>
    </source>
</evidence>
<keyword evidence="3" id="KW-1185">Reference proteome</keyword>